<evidence type="ECO:0000313" key="2">
    <source>
        <dbReference type="Proteomes" id="UP000000768"/>
    </source>
</evidence>
<organism evidence="1 2">
    <name type="scientific">Sorghum bicolor</name>
    <name type="common">Sorghum</name>
    <name type="synonym">Sorghum vulgare</name>
    <dbReference type="NCBI Taxonomy" id="4558"/>
    <lineage>
        <taxon>Eukaryota</taxon>
        <taxon>Viridiplantae</taxon>
        <taxon>Streptophyta</taxon>
        <taxon>Embryophyta</taxon>
        <taxon>Tracheophyta</taxon>
        <taxon>Spermatophyta</taxon>
        <taxon>Magnoliopsida</taxon>
        <taxon>Liliopsida</taxon>
        <taxon>Poales</taxon>
        <taxon>Poaceae</taxon>
        <taxon>PACMAD clade</taxon>
        <taxon>Panicoideae</taxon>
        <taxon>Andropogonodae</taxon>
        <taxon>Andropogoneae</taxon>
        <taxon>Sorghinae</taxon>
        <taxon>Sorghum</taxon>
    </lineage>
</organism>
<sequence length="93" mass="10240">MKQDNHGFGSPSPGVPCFHFKRQEGMACSGLVPCLQVTEVFRYGQAKDEQTALFSQKQGYGGLFEQAVLSLLPLPFVELLSVCPPATIFQWCT</sequence>
<dbReference type="Gramene" id="OQU92523">
    <property type="protein sequence ID" value="OQU92523"/>
    <property type="gene ID" value="SORBI_3001G355850"/>
</dbReference>
<reference evidence="1 2" key="1">
    <citation type="journal article" date="2009" name="Nature">
        <title>The Sorghum bicolor genome and the diversification of grasses.</title>
        <authorList>
            <person name="Paterson A.H."/>
            <person name="Bowers J.E."/>
            <person name="Bruggmann R."/>
            <person name="Dubchak I."/>
            <person name="Grimwood J."/>
            <person name="Gundlach H."/>
            <person name="Haberer G."/>
            <person name="Hellsten U."/>
            <person name="Mitros T."/>
            <person name="Poliakov A."/>
            <person name="Schmutz J."/>
            <person name="Spannagl M."/>
            <person name="Tang H."/>
            <person name="Wang X."/>
            <person name="Wicker T."/>
            <person name="Bharti A.K."/>
            <person name="Chapman J."/>
            <person name="Feltus F.A."/>
            <person name="Gowik U."/>
            <person name="Grigoriev I.V."/>
            <person name="Lyons E."/>
            <person name="Maher C.A."/>
            <person name="Martis M."/>
            <person name="Narechania A."/>
            <person name="Otillar R.P."/>
            <person name="Penning B.W."/>
            <person name="Salamov A.A."/>
            <person name="Wang Y."/>
            <person name="Zhang L."/>
            <person name="Carpita N.C."/>
            <person name="Freeling M."/>
            <person name="Gingle A.R."/>
            <person name="Hash C.T."/>
            <person name="Keller B."/>
            <person name="Klein P."/>
            <person name="Kresovich S."/>
            <person name="McCann M.C."/>
            <person name="Ming R."/>
            <person name="Peterson D.G."/>
            <person name="Mehboob-ur-Rahman"/>
            <person name="Ware D."/>
            <person name="Westhoff P."/>
            <person name="Mayer K.F."/>
            <person name="Messing J."/>
            <person name="Rokhsar D.S."/>
        </authorList>
    </citation>
    <scope>NUCLEOTIDE SEQUENCE [LARGE SCALE GENOMIC DNA]</scope>
    <source>
        <strain evidence="2">cv. BTx623</strain>
    </source>
</reference>
<name>A0A1Z5S9C9_SORBI</name>
<protein>
    <submittedName>
        <fullName evidence="1">Uncharacterized protein</fullName>
    </submittedName>
</protein>
<keyword evidence="2" id="KW-1185">Reference proteome</keyword>
<proteinExistence type="predicted"/>
<evidence type="ECO:0000313" key="1">
    <source>
        <dbReference type="EMBL" id="OQU92523.1"/>
    </source>
</evidence>
<dbReference type="InParanoid" id="A0A1Z5S9C9"/>
<dbReference type="Proteomes" id="UP000000768">
    <property type="component" value="Chromosome 1"/>
</dbReference>
<dbReference type="EMBL" id="CM000760">
    <property type="protein sequence ID" value="OQU92523.1"/>
    <property type="molecule type" value="Genomic_DNA"/>
</dbReference>
<reference evidence="2" key="2">
    <citation type="journal article" date="2018" name="Plant J.">
        <title>The Sorghum bicolor reference genome: improved assembly, gene annotations, a transcriptome atlas, and signatures of genome organization.</title>
        <authorList>
            <person name="McCormick R.F."/>
            <person name="Truong S.K."/>
            <person name="Sreedasyam A."/>
            <person name="Jenkins J."/>
            <person name="Shu S."/>
            <person name="Sims D."/>
            <person name="Kennedy M."/>
            <person name="Amirebrahimi M."/>
            <person name="Weers B.D."/>
            <person name="McKinley B."/>
            <person name="Mattison A."/>
            <person name="Morishige D.T."/>
            <person name="Grimwood J."/>
            <person name="Schmutz J."/>
            <person name="Mullet J.E."/>
        </authorList>
    </citation>
    <scope>NUCLEOTIDE SEQUENCE [LARGE SCALE GENOMIC DNA]</scope>
    <source>
        <strain evidence="2">cv. BTx623</strain>
    </source>
</reference>
<dbReference type="AlphaFoldDB" id="A0A1Z5S9C9"/>
<gene>
    <name evidence="1" type="ORF">SORBI_3001G355850</name>
</gene>
<accession>A0A1Z5S9C9</accession>